<dbReference type="SUPFAM" id="SSF141371">
    <property type="entry name" value="PilZ domain-like"/>
    <property type="match status" value="1"/>
</dbReference>
<dbReference type="Pfam" id="PF07238">
    <property type="entry name" value="PilZ"/>
    <property type="match status" value="1"/>
</dbReference>
<gene>
    <name evidence="2" type="ordered locus">Dester_1026</name>
</gene>
<dbReference type="OrthoDB" id="12233at2"/>
<name>F0S492_DESTD</name>
<dbReference type="GO" id="GO:0035438">
    <property type="term" value="F:cyclic-di-GMP binding"/>
    <property type="evidence" value="ECO:0007669"/>
    <property type="project" value="InterPro"/>
</dbReference>
<dbReference type="HOGENOM" id="CLU_1244839_0_0_0"/>
<reference evidence="2 3" key="1">
    <citation type="journal article" date="2011" name="Stand. Genomic Sci.">
        <title>Complete genome sequence of the thermophilic sulfur-reducer Desulfurobacterium thermolithotrophum type strain (BSA(T)) from a deep-sea hydrothermal vent.</title>
        <authorList>
            <person name="Goker M."/>
            <person name="Daligault H."/>
            <person name="Mwirichia R."/>
            <person name="Lapidus A."/>
            <person name="Lucas S."/>
            <person name="Deshpande S."/>
            <person name="Pagani I."/>
            <person name="Tapia R."/>
            <person name="Cheng J.F."/>
            <person name="Goodwin L."/>
            <person name="Pitluck S."/>
            <person name="Liolios K."/>
            <person name="Ivanova N."/>
            <person name="Mavromatis K."/>
            <person name="Mikhailova N."/>
            <person name="Pati A."/>
            <person name="Chen A."/>
            <person name="Palaniappan K."/>
            <person name="Han C."/>
            <person name="Land M."/>
            <person name="Hauser L."/>
            <person name="Pan C."/>
            <person name="Brambilla E.M."/>
            <person name="Rohde M."/>
            <person name="Spring S."/>
            <person name="Sikorski J."/>
            <person name="Wirth R."/>
            <person name="Detter J.C."/>
            <person name="Woyke T."/>
            <person name="Bristow J."/>
            <person name="Eisen J.A."/>
            <person name="Markowitz V."/>
            <person name="Hugenholtz P."/>
            <person name="Kyrpides N.C."/>
            <person name="Klenk H.P."/>
        </authorList>
    </citation>
    <scope>NUCLEOTIDE SEQUENCE [LARGE SCALE GENOMIC DNA]</scope>
    <source>
        <strain evidence="3">DSM 11699 / BSA</strain>
    </source>
</reference>
<evidence type="ECO:0000259" key="1">
    <source>
        <dbReference type="Pfam" id="PF07238"/>
    </source>
</evidence>
<dbReference type="STRING" id="868864.Dester_1026"/>
<dbReference type="AlphaFoldDB" id="F0S492"/>
<dbReference type="RefSeq" id="WP_013638616.1">
    <property type="nucleotide sequence ID" value="NC_015185.1"/>
</dbReference>
<sequence length="230" mass="26891">MSTPEFIEKFLSWLQDLKEEGKAIEVVSFYNELPIRTRIKVLDLDKKRGVIEWDTNPRLNLAIGESKRFFSRFFDKNYKENRIVGLDVLYFSENFIETTFPKFVIEPKLNREYLRVTTSEKLPVIAEAKEEKENKEYLSFKVLDICEGGIGALVNKGLFKVGNKLTLKLIFPNKKEINLEGEVVNVKDLGKVDKVGIKFLNPPNRVRNVLNRYVMDRQREIMNKIRLLAD</sequence>
<accession>F0S492</accession>
<evidence type="ECO:0000313" key="2">
    <source>
        <dbReference type="EMBL" id="ADY73664.1"/>
    </source>
</evidence>
<dbReference type="InParanoid" id="F0S492"/>
<dbReference type="eggNOG" id="COG5581">
    <property type="taxonomic scope" value="Bacteria"/>
</dbReference>
<dbReference type="KEGG" id="dte:Dester_1026"/>
<reference evidence="3" key="2">
    <citation type="submission" date="2011-02" db="EMBL/GenBank/DDBJ databases">
        <title>The complete genome of Desulfurobacterium thermolithotrophum DSM 11699.</title>
        <authorList>
            <consortium name="US DOE Joint Genome Institute (JGI-PGF)"/>
            <person name="Lucas S."/>
            <person name="Copeland A."/>
            <person name="Lapidus A."/>
            <person name="Bruce D."/>
            <person name="Goodwin L."/>
            <person name="Pitluck S."/>
            <person name="Kyrpides N."/>
            <person name="Mavromatis K."/>
            <person name="Pagani I."/>
            <person name="Ivanova N."/>
            <person name="Mikhailova N."/>
            <person name="Daligault H."/>
            <person name="Detter J.C."/>
            <person name="Tapia R."/>
            <person name="Han C."/>
            <person name="Land M."/>
            <person name="Hauser L."/>
            <person name="Markowitz V."/>
            <person name="Cheng J.-F."/>
            <person name="Hugenholtz P."/>
            <person name="Woyke T."/>
            <person name="Wu D."/>
            <person name="Spring S."/>
            <person name="Brambilla E."/>
            <person name="Klenk H.-P."/>
            <person name="Eisen J.A."/>
        </authorList>
    </citation>
    <scope>NUCLEOTIDE SEQUENCE [LARGE SCALE GENOMIC DNA]</scope>
    <source>
        <strain evidence="3">DSM 11699 / BSA</strain>
    </source>
</reference>
<keyword evidence="3" id="KW-1185">Reference proteome</keyword>
<protein>
    <submittedName>
        <fullName evidence="2">Type IV pilus assembly PilZ</fullName>
    </submittedName>
</protein>
<evidence type="ECO:0000313" key="3">
    <source>
        <dbReference type="Proteomes" id="UP000007102"/>
    </source>
</evidence>
<dbReference type="EMBL" id="CP002543">
    <property type="protein sequence ID" value="ADY73664.1"/>
    <property type="molecule type" value="Genomic_DNA"/>
</dbReference>
<proteinExistence type="predicted"/>
<dbReference type="Proteomes" id="UP000007102">
    <property type="component" value="Chromosome"/>
</dbReference>
<feature type="domain" description="PilZ" evidence="1">
    <location>
        <begin position="111"/>
        <end position="215"/>
    </location>
</feature>
<organism evidence="2 3">
    <name type="scientific">Desulfurobacterium thermolithotrophum (strain DSM 11699 / BSA)</name>
    <dbReference type="NCBI Taxonomy" id="868864"/>
    <lineage>
        <taxon>Bacteria</taxon>
        <taxon>Pseudomonadati</taxon>
        <taxon>Aquificota</taxon>
        <taxon>Aquificia</taxon>
        <taxon>Desulfurobacteriales</taxon>
        <taxon>Desulfurobacteriaceae</taxon>
        <taxon>Desulfurobacterium</taxon>
    </lineage>
</organism>
<dbReference type="Gene3D" id="2.40.10.220">
    <property type="entry name" value="predicted glycosyltransferase like domains"/>
    <property type="match status" value="1"/>
</dbReference>
<dbReference type="InterPro" id="IPR009875">
    <property type="entry name" value="PilZ_domain"/>
</dbReference>